<comment type="similarity">
    <text evidence="2">Belongs to the glycosyltransferase 34 family.</text>
</comment>
<dbReference type="Proteomes" id="UP000036987">
    <property type="component" value="Unassembled WGS sequence"/>
</dbReference>
<evidence type="ECO:0000256" key="7">
    <source>
        <dbReference type="SAM" id="Phobius"/>
    </source>
</evidence>
<sequence length="325" mass="36931">MTRTLGSVRPKETSLHRRMWMFFQIAGLLALLLTVYIYGSAVVLKEANSLGRDCIPPHVSEIRENFRPKIAIVSFSDEGRVGLPKLSSPSPRARGFRGLMGMVKSNKISYAKMWGYDFIDARTSIDWSRPASWSKIPAIRSNLDKYDWIFWNDADSLVTNPIIRLESILQSVIGTTFAGDEDCHHSNCADLIVTEDVNGVNAGLFFVRRSKWSMEFLDKWWNMSSFIIEGSNKSGDNDALIHYINSLSPSEMWNHVSVAPMQCIFNSYPWTPTWKSLHRFIFSPSSYWKGAYSNGDFMVHLAGLDDKTEWAANIIQEIKPSSSHN</sequence>
<name>A0A0K9P8I2_ZOSMR</name>
<dbReference type="GO" id="GO:0000139">
    <property type="term" value="C:Golgi membrane"/>
    <property type="evidence" value="ECO:0000318"/>
    <property type="project" value="GO_Central"/>
</dbReference>
<protein>
    <submittedName>
        <fullName evidence="8">Glycosyltransferase, family GT34</fullName>
    </submittedName>
</protein>
<dbReference type="OMA" id="FNSYPWI"/>
<dbReference type="OrthoDB" id="407658at2759"/>
<evidence type="ECO:0000256" key="5">
    <source>
        <dbReference type="ARBA" id="ARBA00022968"/>
    </source>
</evidence>
<keyword evidence="7" id="KW-0472">Membrane</keyword>
<gene>
    <name evidence="8" type="ORF">ZOSMA_32G00690</name>
</gene>
<dbReference type="InterPro" id="IPR008630">
    <property type="entry name" value="Glyco_trans_34"/>
</dbReference>
<feature type="transmembrane region" description="Helical" evidence="7">
    <location>
        <begin position="20"/>
        <end position="39"/>
    </location>
</feature>
<keyword evidence="7" id="KW-0812">Transmembrane</keyword>
<evidence type="ECO:0000313" key="8">
    <source>
        <dbReference type="EMBL" id="KMZ65284.1"/>
    </source>
</evidence>
<dbReference type="Pfam" id="PF05637">
    <property type="entry name" value="Glyco_transf_34"/>
    <property type="match status" value="1"/>
</dbReference>
<comment type="caution">
    <text evidence="8">The sequence shown here is derived from an EMBL/GenBank/DDBJ whole genome shotgun (WGS) entry which is preliminary data.</text>
</comment>
<organism evidence="8 9">
    <name type="scientific">Zostera marina</name>
    <name type="common">Eelgrass</name>
    <dbReference type="NCBI Taxonomy" id="29655"/>
    <lineage>
        <taxon>Eukaryota</taxon>
        <taxon>Viridiplantae</taxon>
        <taxon>Streptophyta</taxon>
        <taxon>Embryophyta</taxon>
        <taxon>Tracheophyta</taxon>
        <taxon>Spermatophyta</taxon>
        <taxon>Magnoliopsida</taxon>
        <taxon>Liliopsida</taxon>
        <taxon>Zosteraceae</taxon>
        <taxon>Zostera</taxon>
    </lineage>
</organism>
<dbReference type="EMBL" id="LFYR01001054">
    <property type="protein sequence ID" value="KMZ65284.1"/>
    <property type="molecule type" value="Genomic_DNA"/>
</dbReference>
<dbReference type="AlphaFoldDB" id="A0A0K9P8I2"/>
<dbReference type="STRING" id="29655.A0A0K9P8I2"/>
<reference evidence="9" key="1">
    <citation type="journal article" date="2016" name="Nature">
        <title>The genome of the seagrass Zostera marina reveals angiosperm adaptation to the sea.</title>
        <authorList>
            <person name="Olsen J.L."/>
            <person name="Rouze P."/>
            <person name="Verhelst B."/>
            <person name="Lin Y.-C."/>
            <person name="Bayer T."/>
            <person name="Collen J."/>
            <person name="Dattolo E."/>
            <person name="De Paoli E."/>
            <person name="Dittami S."/>
            <person name="Maumus F."/>
            <person name="Michel G."/>
            <person name="Kersting A."/>
            <person name="Lauritano C."/>
            <person name="Lohaus R."/>
            <person name="Toepel M."/>
            <person name="Tonon T."/>
            <person name="Vanneste K."/>
            <person name="Amirebrahimi M."/>
            <person name="Brakel J."/>
            <person name="Bostroem C."/>
            <person name="Chovatia M."/>
            <person name="Grimwood J."/>
            <person name="Jenkins J.W."/>
            <person name="Jueterbock A."/>
            <person name="Mraz A."/>
            <person name="Stam W.T."/>
            <person name="Tice H."/>
            <person name="Bornberg-Bauer E."/>
            <person name="Green P.J."/>
            <person name="Pearson G.A."/>
            <person name="Procaccini G."/>
            <person name="Duarte C.M."/>
            <person name="Schmutz J."/>
            <person name="Reusch T.B.H."/>
            <person name="Van de Peer Y."/>
        </authorList>
    </citation>
    <scope>NUCLEOTIDE SEQUENCE [LARGE SCALE GENOMIC DNA]</scope>
    <source>
        <strain evidence="9">cv. Finnish</strain>
    </source>
</reference>
<dbReference type="PANTHER" id="PTHR31306">
    <property type="entry name" value="ALPHA-1,6-MANNOSYLTRANSFERASE MNN11-RELATED"/>
    <property type="match status" value="1"/>
</dbReference>
<dbReference type="GO" id="GO:0016757">
    <property type="term" value="F:glycosyltransferase activity"/>
    <property type="evidence" value="ECO:0007669"/>
    <property type="project" value="UniProtKB-KW"/>
</dbReference>
<comment type="subcellular location">
    <subcellularLocation>
        <location evidence="1">Golgi apparatus membrane</location>
        <topology evidence="1">Single-pass type II membrane protein</topology>
    </subcellularLocation>
</comment>
<accession>A0A0K9P8I2</accession>
<dbReference type="GO" id="GO:0006487">
    <property type="term" value="P:protein N-linked glycosylation"/>
    <property type="evidence" value="ECO:0000318"/>
    <property type="project" value="GO_Central"/>
</dbReference>
<keyword evidence="3" id="KW-0328">Glycosyltransferase</keyword>
<dbReference type="PANTHER" id="PTHR31306:SF4">
    <property type="entry name" value="ALPHA-1,2-GALACTOSYLTRANSFERASE"/>
    <property type="match status" value="1"/>
</dbReference>
<proteinExistence type="inferred from homology"/>
<dbReference type="Gene3D" id="3.90.550.10">
    <property type="entry name" value="Spore Coat Polysaccharide Biosynthesis Protein SpsA, Chain A"/>
    <property type="match status" value="1"/>
</dbReference>
<keyword evidence="7" id="KW-1133">Transmembrane helix</keyword>
<dbReference type="SUPFAM" id="SSF53448">
    <property type="entry name" value="Nucleotide-diphospho-sugar transferases"/>
    <property type="match status" value="1"/>
</dbReference>
<keyword evidence="9" id="KW-1185">Reference proteome</keyword>
<keyword evidence="5" id="KW-0735">Signal-anchor</keyword>
<evidence type="ECO:0000313" key="9">
    <source>
        <dbReference type="Proteomes" id="UP000036987"/>
    </source>
</evidence>
<evidence type="ECO:0000256" key="6">
    <source>
        <dbReference type="ARBA" id="ARBA00023034"/>
    </source>
</evidence>
<evidence type="ECO:0000256" key="3">
    <source>
        <dbReference type="ARBA" id="ARBA00022676"/>
    </source>
</evidence>
<keyword evidence="4 8" id="KW-0808">Transferase</keyword>
<evidence type="ECO:0000256" key="4">
    <source>
        <dbReference type="ARBA" id="ARBA00022679"/>
    </source>
</evidence>
<evidence type="ECO:0000256" key="2">
    <source>
        <dbReference type="ARBA" id="ARBA00005664"/>
    </source>
</evidence>
<keyword evidence="6" id="KW-0333">Golgi apparatus</keyword>
<dbReference type="InterPro" id="IPR029044">
    <property type="entry name" value="Nucleotide-diphossugar_trans"/>
</dbReference>
<evidence type="ECO:0000256" key="1">
    <source>
        <dbReference type="ARBA" id="ARBA00004323"/>
    </source>
</evidence>